<gene>
    <name evidence="1" type="ORF">RFI_35477</name>
</gene>
<organism evidence="1 2">
    <name type="scientific">Reticulomyxa filosa</name>
    <dbReference type="NCBI Taxonomy" id="46433"/>
    <lineage>
        <taxon>Eukaryota</taxon>
        <taxon>Sar</taxon>
        <taxon>Rhizaria</taxon>
        <taxon>Retaria</taxon>
        <taxon>Foraminifera</taxon>
        <taxon>Monothalamids</taxon>
        <taxon>Reticulomyxidae</taxon>
        <taxon>Reticulomyxa</taxon>
    </lineage>
</organism>
<reference evidence="1 2" key="1">
    <citation type="journal article" date="2013" name="Curr. Biol.">
        <title>The Genome of the Foraminiferan Reticulomyxa filosa.</title>
        <authorList>
            <person name="Glockner G."/>
            <person name="Hulsmann N."/>
            <person name="Schleicher M."/>
            <person name="Noegel A.A."/>
            <person name="Eichinger L."/>
            <person name="Gallinger C."/>
            <person name="Pawlowski J."/>
            <person name="Sierra R."/>
            <person name="Euteneuer U."/>
            <person name="Pillet L."/>
            <person name="Moustafa A."/>
            <person name="Platzer M."/>
            <person name="Groth M."/>
            <person name="Szafranski K."/>
            <person name="Schliwa M."/>
        </authorList>
    </citation>
    <scope>NUCLEOTIDE SEQUENCE [LARGE SCALE GENOMIC DNA]</scope>
</reference>
<protein>
    <submittedName>
        <fullName evidence="1">Uncharacterized protein</fullName>
    </submittedName>
</protein>
<evidence type="ECO:0000313" key="1">
    <source>
        <dbReference type="EMBL" id="ETO01962.1"/>
    </source>
</evidence>
<dbReference type="EMBL" id="ASPP01037017">
    <property type="protein sequence ID" value="ETO01962.1"/>
    <property type="molecule type" value="Genomic_DNA"/>
</dbReference>
<dbReference type="AlphaFoldDB" id="X6LLF8"/>
<accession>X6LLF8</accession>
<dbReference type="Proteomes" id="UP000023152">
    <property type="component" value="Unassembled WGS sequence"/>
</dbReference>
<evidence type="ECO:0000313" key="2">
    <source>
        <dbReference type="Proteomes" id="UP000023152"/>
    </source>
</evidence>
<comment type="caution">
    <text evidence="1">The sequence shown here is derived from an EMBL/GenBank/DDBJ whole genome shotgun (WGS) entry which is preliminary data.</text>
</comment>
<keyword evidence="2" id="KW-1185">Reference proteome</keyword>
<name>X6LLF8_RETFI</name>
<sequence>MSTSLSLLRVYYMREELVGRNTRLAVLFLKAWQYVAMQGKHHLSSNSLEIVCAHLFEKLKKTQQQTNTPILAFDIIQEFFTLMIESEKKKKLMMIEWPYHENQFQCLMNPKSTNQAGKKEGGTEVEREKKGSVNVIMFMLQGIWKGNSSIGKTYLMHVKVHWKLLTMEKYLNLSTLF</sequence>
<proteinExistence type="predicted"/>